<dbReference type="EMBL" id="JAUHTQ010000001">
    <property type="protein sequence ID" value="MDN4492215.1"/>
    <property type="molecule type" value="Genomic_DNA"/>
</dbReference>
<gene>
    <name evidence="2" type="ORF">QYB95_01565</name>
</gene>
<comment type="caution">
    <text evidence="2">The sequence shown here is derived from an EMBL/GenBank/DDBJ whole genome shotgun (WGS) entry which is preliminary data.</text>
</comment>
<sequence>MSFHNIVVSEKIAVITEEKQYTYKELNEMVQQFKFSSDDKKLVLLLCKNKIEMLSAYLSALNNHHAVMLISADTNAELLISIVNEYKPYWIVGTYSFDGYRQVGLIQERVSSSNTPIHKDLAILLSTSGTTGSQKFVRLSYENIQSNAEAIVEYLNIDENERAIMNLPMSYSYGLSIINSHLQAKASILLTDESVMSKIFWQFVQEQQATSIAGVPFTYQMLQRIGFLKMDLPHLKTLTQAGGRLNEKLVKIFAQYAKEQNKRFFVMYGQTEASPRMSYIPSERVVEKAGSIGIAIPGGDLSIDAETGELIYKGSNVMMGYASCLADLEKGDEMNGILHTGDTATSDQDDYFIITGRMKRFIKLFGLRINLDEVEKKLESEVHTLIACTGNDDKLMIAIDKEQYITKVQDVVEQYYKLHRTAYKVIVLDAIPRFASGKIDYVTLKERCI</sequence>
<dbReference type="RefSeq" id="WP_301136320.1">
    <property type="nucleotide sequence ID" value="NZ_JAUHTQ010000001.1"/>
</dbReference>
<dbReference type="Proteomes" id="UP001172743">
    <property type="component" value="Unassembled WGS sequence"/>
</dbReference>
<proteinExistence type="predicted"/>
<dbReference type="SUPFAM" id="SSF56801">
    <property type="entry name" value="Acetyl-CoA synthetase-like"/>
    <property type="match status" value="1"/>
</dbReference>
<keyword evidence="3" id="KW-1185">Reference proteome</keyword>
<dbReference type="Pfam" id="PF00501">
    <property type="entry name" value="AMP-binding"/>
    <property type="match status" value="1"/>
</dbReference>
<dbReference type="PANTHER" id="PTHR24096">
    <property type="entry name" value="LONG-CHAIN-FATTY-ACID--COA LIGASE"/>
    <property type="match status" value="1"/>
</dbReference>
<name>A0ABT8GLC8_9BACL</name>
<accession>A0ABT8GLC8</accession>
<feature type="domain" description="AMP-dependent synthetase/ligase" evidence="1">
    <location>
        <begin position="10"/>
        <end position="321"/>
    </location>
</feature>
<dbReference type="Gene3D" id="3.40.50.12780">
    <property type="entry name" value="N-terminal domain of ligase-like"/>
    <property type="match status" value="1"/>
</dbReference>
<dbReference type="InterPro" id="IPR042099">
    <property type="entry name" value="ANL_N_sf"/>
</dbReference>
<evidence type="ECO:0000259" key="1">
    <source>
        <dbReference type="Pfam" id="PF00501"/>
    </source>
</evidence>
<reference evidence="2" key="1">
    <citation type="submission" date="2023-07" db="EMBL/GenBank/DDBJ databases">
        <title>Ureibacillus sp. isolated from freshwater well.</title>
        <authorList>
            <person name="Kirdat K."/>
            <person name="Bhatt A."/>
            <person name="Teware R."/>
            <person name="Bhavsar Y."/>
            <person name="Yadav A."/>
        </authorList>
    </citation>
    <scope>NUCLEOTIDE SEQUENCE</scope>
    <source>
        <strain evidence="2">BA0131</strain>
    </source>
</reference>
<protein>
    <submittedName>
        <fullName evidence="2">AMP-binding protein</fullName>
    </submittedName>
</protein>
<evidence type="ECO:0000313" key="2">
    <source>
        <dbReference type="EMBL" id="MDN4492215.1"/>
    </source>
</evidence>
<organism evidence="2 3">
    <name type="scientific">Ureibacillus aquaedulcis</name>
    <dbReference type="NCBI Taxonomy" id="3058421"/>
    <lineage>
        <taxon>Bacteria</taxon>
        <taxon>Bacillati</taxon>
        <taxon>Bacillota</taxon>
        <taxon>Bacilli</taxon>
        <taxon>Bacillales</taxon>
        <taxon>Caryophanaceae</taxon>
        <taxon>Ureibacillus</taxon>
    </lineage>
</organism>
<dbReference type="PANTHER" id="PTHR24096:SF426">
    <property type="match status" value="1"/>
</dbReference>
<dbReference type="InterPro" id="IPR000873">
    <property type="entry name" value="AMP-dep_synth/lig_dom"/>
</dbReference>
<evidence type="ECO:0000313" key="3">
    <source>
        <dbReference type="Proteomes" id="UP001172743"/>
    </source>
</evidence>